<evidence type="ECO:0000313" key="2">
    <source>
        <dbReference type="Proteomes" id="UP000595140"/>
    </source>
</evidence>
<keyword evidence="2" id="KW-1185">Reference proteome</keyword>
<sequence>MTSPSTVSAAGWSGLLSSPILNNPSLFFIARPISAPISQLGLLFKISHCPIVSVIFLKIYHHQLLSDREHRPSISDGSLSVDYKSEIGERNDAEMSEALPLG</sequence>
<organism evidence="1 2">
    <name type="scientific">Cuscuta campestris</name>
    <dbReference type="NCBI Taxonomy" id="132261"/>
    <lineage>
        <taxon>Eukaryota</taxon>
        <taxon>Viridiplantae</taxon>
        <taxon>Streptophyta</taxon>
        <taxon>Embryophyta</taxon>
        <taxon>Tracheophyta</taxon>
        <taxon>Spermatophyta</taxon>
        <taxon>Magnoliopsida</taxon>
        <taxon>eudicotyledons</taxon>
        <taxon>Gunneridae</taxon>
        <taxon>Pentapetalae</taxon>
        <taxon>asterids</taxon>
        <taxon>lamiids</taxon>
        <taxon>Solanales</taxon>
        <taxon>Convolvulaceae</taxon>
        <taxon>Cuscuteae</taxon>
        <taxon>Cuscuta</taxon>
        <taxon>Cuscuta subgen. Grammica</taxon>
        <taxon>Cuscuta sect. Cleistogrammica</taxon>
    </lineage>
</organism>
<name>A0A484M046_9ASTE</name>
<proteinExistence type="predicted"/>
<dbReference type="Proteomes" id="UP000595140">
    <property type="component" value="Unassembled WGS sequence"/>
</dbReference>
<accession>A0A484M046</accession>
<reference evidence="1 2" key="1">
    <citation type="submission" date="2018-04" db="EMBL/GenBank/DDBJ databases">
        <authorList>
            <person name="Vogel A."/>
        </authorList>
    </citation>
    <scope>NUCLEOTIDE SEQUENCE [LARGE SCALE GENOMIC DNA]</scope>
</reference>
<dbReference type="EMBL" id="OOIL02002333">
    <property type="protein sequence ID" value="VFQ82152.1"/>
    <property type="molecule type" value="Genomic_DNA"/>
</dbReference>
<protein>
    <submittedName>
        <fullName evidence="1">Uncharacterized protein</fullName>
    </submittedName>
</protein>
<evidence type="ECO:0000313" key="1">
    <source>
        <dbReference type="EMBL" id="VFQ82152.1"/>
    </source>
</evidence>
<gene>
    <name evidence="1" type="ORF">CCAM_LOCUS23928</name>
</gene>
<dbReference type="AlphaFoldDB" id="A0A484M046"/>